<comment type="caution">
    <text evidence="1">The sequence shown here is derived from an EMBL/GenBank/DDBJ whole genome shotgun (WGS) entry which is preliminary data.</text>
</comment>
<evidence type="ECO:0000313" key="2">
    <source>
        <dbReference type="Proteomes" id="UP000022311"/>
    </source>
</evidence>
<name>A0AAV3M7Q6_9GAMM</name>
<accession>A0AAV3M7Q6</accession>
<gene>
    <name evidence="1" type="ORF">HMPREF1563_0316</name>
</gene>
<reference evidence="1 2" key="1">
    <citation type="submission" date="2014-01" db="EMBL/GenBank/DDBJ databases">
        <authorList>
            <person name="Durkin A.S."/>
            <person name="McCorrison J."/>
            <person name="Torralba M."/>
            <person name="Gillis M."/>
            <person name="Haft D.H."/>
            <person name="Methe B."/>
            <person name="Sutton G."/>
            <person name="Nelson K.E."/>
        </authorList>
    </citation>
    <scope>NUCLEOTIDE SEQUENCE [LARGE SCALE GENOMIC DNA]</scope>
    <source>
        <strain evidence="1 2">205/92</strain>
    </source>
</reference>
<dbReference type="EMBL" id="JALD01000038">
    <property type="protein sequence ID" value="EUD11725.1"/>
    <property type="molecule type" value="Genomic_DNA"/>
</dbReference>
<organism evidence="1 2">
    <name type="scientific">Providencia alcalifaciens 205/92</name>
    <dbReference type="NCBI Taxonomy" id="1256988"/>
    <lineage>
        <taxon>Bacteria</taxon>
        <taxon>Pseudomonadati</taxon>
        <taxon>Pseudomonadota</taxon>
        <taxon>Gammaproteobacteria</taxon>
        <taxon>Enterobacterales</taxon>
        <taxon>Morganellaceae</taxon>
        <taxon>Providencia</taxon>
    </lineage>
</organism>
<dbReference type="Proteomes" id="UP000022311">
    <property type="component" value="Unassembled WGS sequence"/>
</dbReference>
<dbReference type="AlphaFoldDB" id="A0AAV3M7Q6"/>
<sequence>MQAINFDRLNFADFYADLESGSTIPADQELIDRVKDQIANSLQGQGGQ</sequence>
<evidence type="ECO:0000313" key="1">
    <source>
        <dbReference type="EMBL" id="EUD11725.1"/>
    </source>
</evidence>
<protein>
    <submittedName>
        <fullName evidence="1">Uncharacterized protein</fullName>
    </submittedName>
</protein>
<proteinExistence type="predicted"/>